<evidence type="ECO:0000256" key="2">
    <source>
        <dbReference type="SAM" id="SignalP"/>
    </source>
</evidence>
<evidence type="ECO:0000259" key="3">
    <source>
        <dbReference type="Pfam" id="PF01764"/>
    </source>
</evidence>
<dbReference type="VEuPathDB" id="CryptoDB:Cvel_14714"/>
<feature type="region of interest" description="Disordered" evidence="1">
    <location>
        <begin position="649"/>
        <end position="671"/>
    </location>
</feature>
<feature type="chain" id="PRO_5005188005" description="Fungal lipase-type domain-containing protein" evidence="2">
    <location>
        <begin position="28"/>
        <end position="803"/>
    </location>
</feature>
<protein>
    <recommendedName>
        <fullName evidence="3">Fungal lipase-type domain-containing protein</fullName>
    </recommendedName>
</protein>
<dbReference type="InterPro" id="IPR002921">
    <property type="entry name" value="Fungal_lipase-type"/>
</dbReference>
<feature type="signal peptide" evidence="2">
    <location>
        <begin position="1"/>
        <end position="27"/>
    </location>
</feature>
<dbReference type="InterPro" id="IPR029058">
    <property type="entry name" value="AB_hydrolase_fold"/>
</dbReference>
<name>A0A0G4F2V8_9ALVE</name>
<dbReference type="GO" id="GO:0006629">
    <property type="term" value="P:lipid metabolic process"/>
    <property type="evidence" value="ECO:0007669"/>
    <property type="project" value="InterPro"/>
</dbReference>
<feature type="compositionally biased region" description="Basic and acidic residues" evidence="1">
    <location>
        <begin position="784"/>
        <end position="803"/>
    </location>
</feature>
<gene>
    <name evidence="4" type="ORF">Cvel_14714</name>
</gene>
<dbReference type="Pfam" id="PF01764">
    <property type="entry name" value="Lipase_3"/>
    <property type="match status" value="1"/>
</dbReference>
<dbReference type="EMBL" id="CDMZ01000063">
    <property type="protein sequence ID" value="CEM05735.1"/>
    <property type="molecule type" value="Genomic_DNA"/>
</dbReference>
<proteinExistence type="predicted"/>
<reference evidence="4" key="1">
    <citation type="submission" date="2014-11" db="EMBL/GenBank/DDBJ databases">
        <authorList>
            <person name="Otto D Thomas"/>
            <person name="Naeem Raeece"/>
        </authorList>
    </citation>
    <scope>NUCLEOTIDE SEQUENCE</scope>
</reference>
<accession>A0A0G4F2V8</accession>
<feature type="domain" description="Fungal lipase-type" evidence="3">
    <location>
        <begin position="249"/>
        <end position="328"/>
    </location>
</feature>
<feature type="region of interest" description="Disordered" evidence="1">
    <location>
        <begin position="773"/>
        <end position="803"/>
    </location>
</feature>
<keyword evidence="2" id="KW-0732">Signal</keyword>
<dbReference type="Gene3D" id="3.40.50.1820">
    <property type="entry name" value="alpha/beta hydrolase"/>
    <property type="match status" value="1"/>
</dbReference>
<evidence type="ECO:0000256" key="1">
    <source>
        <dbReference type="SAM" id="MobiDB-lite"/>
    </source>
</evidence>
<evidence type="ECO:0000313" key="4">
    <source>
        <dbReference type="EMBL" id="CEM05735.1"/>
    </source>
</evidence>
<dbReference type="SUPFAM" id="SSF53474">
    <property type="entry name" value="alpha/beta-Hydrolases"/>
    <property type="match status" value="1"/>
</dbReference>
<dbReference type="AlphaFoldDB" id="A0A0G4F2V8"/>
<organism evidence="4">
    <name type="scientific">Chromera velia CCMP2878</name>
    <dbReference type="NCBI Taxonomy" id="1169474"/>
    <lineage>
        <taxon>Eukaryota</taxon>
        <taxon>Sar</taxon>
        <taxon>Alveolata</taxon>
        <taxon>Colpodellida</taxon>
        <taxon>Chromeraceae</taxon>
        <taxon>Chromera</taxon>
    </lineage>
</organism>
<sequence>MERRAQIFPSPFQALLSLSFLFATGSAFTPDAFSKEIQVREAPNQGSSSVVVREYAFPSDLPGFYKELNYTCEKGITTQPDNLGTFFGCLLPSIDEGNSLLAATCACTSLVPDAEACGIHSFVQATVACGDRLDFVCPLHPTVIPALRVSEEDATFDSFDFDAALPVPSFLGRDQTVEEALPLYLGTMAVYRLHAFAVNVVCFEWADWESFEVLPGWELRGLLYPRFRAAPGPEQPQIALSVRGDTLLITIRGTQHYAEWLSDFRWDLRPDGVHRGFGDVADALLPSLVQLVEEILLQEGGSLNKAVVTGHSLGGALTDALSLSLVETFGTLKWAFLSYEGVLAFNQEKYNEQAEKALVRHIRHHQDFFVDIGCLGCGPGRQSGGRAACGAETQAPFPSLTEDPSPYGVPSGHVNIRQGGPTAFDIPWKLQPLVRVSTTYIHYCAPACFLQTLLEKAVPELTVTPIYKESKQGNFTFIETDGRFCTQGSCNLLAAQATEGAFGTAIFGIFAGMALLLPGTSARLLKLFGDQWKEKVNAADAVDIFGKLRIYRNGDWEKLSGGGLGEKGGEEEDVQFHFDLLASKGEEVEWRRRQLGGLFDFSSFDFSSLSMKNDKPSGGGRGFESGGEEGGDKATFGFLEGLSSAFWASEEGEGSKTGSESMATGKGGGKDMNGAVPSWRTMGSAQEYFDVAAESWYTTTFEDTCDGKYDGDGLAMMVEKGPEEAWRQGMNTLFSLQTAIPSDPQGQGRTEKLLWETRAKEESNPDTFREIIGKLTRLPQDAPDPEKVSQSVREEGNDRGGSK</sequence>